<dbReference type="GO" id="GO:2001059">
    <property type="term" value="P:D-tagatose 6-phosphate catabolic process"/>
    <property type="evidence" value="ECO:0007669"/>
    <property type="project" value="UniProtKB-UniPathway"/>
</dbReference>
<comment type="catalytic activity">
    <reaction evidence="7">
        <text>D-tagatofuranose 6-phosphate + ATP = D-tagatofuranose 1,6-bisphosphate + ADP + H(+)</text>
        <dbReference type="Rhea" id="RHEA:12420"/>
        <dbReference type="ChEBI" id="CHEBI:15378"/>
        <dbReference type="ChEBI" id="CHEBI:30616"/>
        <dbReference type="ChEBI" id="CHEBI:58694"/>
        <dbReference type="ChEBI" id="CHEBI:58695"/>
        <dbReference type="ChEBI" id="CHEBI:456216"/>
        <dbReference type="EC" id="2.7.1.144"/>
    </reaction>
</comment>
<dbReference type="Proteomes" id="UP000321901">
    <property type="component" value="Unassembled WGS sequence"/>
</dbReference>
<dbReference type="EC" id="2.7.1.144" evidence="7"/>
<dbReference type="GO" id="GO:0008662">
    <property type="term" value="F:1-phosphofructokinase activity"/>
    <property type="evidence" value="ECO:0007669"/>
    <property type="project" value="UniProtKB-UniRule"/>
</dbReference>
<evidence type="ECO:0000256" key="4">
    <source>
        <dbReference type="ARBA" id="ARBA00022777"/>
    </source>
</evidence>
<dbReference type="SUPFAM" id="SSF53613">
    <property type="entry name" value="Ribokinase-like"/>
    <property type="match status" value="1"/>
</dbReference>
<evidence type="ECO:0000256" key="8">
    <source>
        <dbReference type="RuleBase" id="RU369061"/>
    </source>
</evidence>
<comment type="similarity">
    <text evidence="7">Belongs to the carbohydrate kinase PfkB family. LacC subfamily.</text>
</comment>
<keyword evidence="5 7" id="KW-0067">ATP-binding</keyword>
<evidence type="ECO:0000256" key="3">
    <source>
        <dbReference type="ARBA" id="ARBA00022741"/>
    </source>
</evidence>
<organism evidence="10 11">
    <name type="scientific">Sporosarcina luteola</name>
    <dbReference type="NCBI Taxonomy" id="582850"/>
    <lineage>
        <taxon>Bacteria</taxon>
        <taxon>Bacillati</taxon>
        <taxon>Bacillota</taxon>
        <taxon>Bacilli</taxon>
        <taxon>Bacillales</taxon>
        <taxon>Caryophanaceae</taxon>
        <taxon>Sporosarcina</taxon>
    </lineage>
</organism>
<dbReference type="PROSITE" id="PS00583">
    <property type="entry name" value="PFKB_KINASES_1"/>
    <property type="match status" value="1"/>
</dbReference>
<dbReference type="Pfam" id="PF00294">
    <property type="entry name" value="PfkB"/>
    <property type="match status" value="1"/>
</dbReference>
<proteinExistence type="inferred from homology"/>
<comment type="caution">
    <text evidence="10">The sequence shown here is derived from an EMBL/GenBank/DDBJ whole genome shotgun (WGS) entry which is preliminary data.</text>
</comment>
<name>A0A511Z4N1_9BACL</name>
<dbReference type="GO" id="GO:0005524">
    <property type="term" value="F:ATP binding"/>
    <property type="evidence" value="ECO:0007669"/>
    <property type="project" value="UniProtKB-UniRule"/>
</dbReference>
<dbReference type="PIRSF" id="PIRSF000535">
    <property type="entry name" value="1PFK/6PFK/LacC"/>
    <property type="match status" value="1"/>
</dbReference>
<keyword evidence="3 7" id="KW-0547">Nucleotide-binding</keyword>
<evidence type="ECO:0000256" key="1">
    <source>
        <dbReference type="ARBA" id="ARBA00005380"/>
    </source>
</evidence>
<dbReference type="InterPro" id="IPR017583">
    <property type="entry name" value="Tagatose/fructose_Pkinase"/>
</dbReference>
<dbReference type="EMBL" id="BJYL01000008">
    <property type="protein sequence ID" value="GEN82399.1"/>
    <property type="molecule type" value="Genomic_DNA"/>
</dbReference>
<keyword evidence="2 7" id="KW-0808">Transferase</keyword>
<dbReference type="InterPro" id="IPR002173">
    <property type="entry name" value="Carboh/pur_kinase_PfkB_CS"/>
</dbReference>
<gene>
    <name evidence="10" type="ORF">SLU01_07110</name>
</gene>
<evidence type="ECO:0000256" key="6">
    <source>
        <dbReference type="ARBA" id="ARBA00047745"/>
    </source>
</evidence>
<feature type="domain" description="Carbohydrate kinase PfkB" evidence="9">
    <location>
        <begin position="7"/>
        <end position="288"/>
    </location>
</feature>
<keyword evidence="11" id="KW-1185">Reference proteome</keyword>
<dbReference type="RefSeq" id="WP_147055411.1">
    <property type="nucleotide sequence ID" value="NZ_BJYL01000008.1"/>
</dbReference>
<keyword evidence="4 8" id="KW-0418">Kinase</keyword>
<reference evidence="10 11" key="1">
    <citation type="submission" date="2019-07" db="EMBL/GenBank/DDBJ databases">
        <title>Whole genome shotgun sequence of Sporosarcina luteola NBRC 105378.</title>
        <authorList>
            <person name="Hosoyama A."/>
            <person name="Uohara A."/>
            <person name="Ohji S."/>
            <person name="Ichikawa N."/>
        </authorList>
    </citation>
    <scope>NUCLEOTIDE SEQUENCE [LARGE SCALE GENOMIC DNA]</scope>
    <source>
        <strain evidence="10 11">NBRC 105378</strain>
    </source>
</reference>
<evidence type="ECO:0000256" key="7">
    <source>
        <dbReference type="PIRNR" id="PIRNR000535"/>
    </source>
</evidence>
<comment type="function">
    <text evidence="8">Catalyzes the ATP-dependent phosphorylation of fructose-l-phosphate to fructose-l,6-bisphosphate.</text>
</comment>
<dbReference type="GO" id="GO:0005829">
    <property type="term" value="C:cytosol"/>
    <property type="evidence" value="ECO:0007669"/>
    <property type="project" value="TreeGrafter"/>
</dbReference>
<dbReference type="GO" id="GO:0016052">
    <property type="term" value="P:carbohydrate catabolic process"/>
    <property type="evidence" value="ECO:0007669"/>
    <property type="project" value="UniProtKB-ARBA"/>
</dbReference>
<accession>A0A511Z4N1</accession>
<dbReference type="FunFam" id="3.40.1190.20:FF:000001">
    <property type="entry name" value="Phosphofructokinase"/>
    <property type="match status" value="1"/>
</dbReference>
<evidence type="ECO:0000256" key="2">
    <source>
        <dbReference type="ARBA" id="ARBA00022679"/>
    </source>
</evidence>
<dbReference type="CDD" id="cd01164">
    <property type="entry name" value="FruK_PfkB_like"/>
    <property type="match status" value="1"/>
</dbReference>
<dbReference type="OrthoDB" id="9801219at2"/>
<dbReference type="InterPro" id="IPR029056">
    <property type="entry name" value="Ribokinase-like"/>
</dbReference>
<dbReference type="NCBIfam" id="TIGR03168">
    <property type="entry name" value="1-PFK"/>
    <property type="match status" value="1"/>
</dbReference>
<dbReference type="GO" id="GO:0044281">
    <property type="term" value="P:small molecule metabolic process"/>
    <property type="evidence" value="ECO:0007669"/>
    <property type="project" value="UniProtKB-ARBA"/>
</dbReference>
<dbReference type="GO" id="GO:0009024">
    <property type="term" value="F:tagatose-6-phosphate kinase activity"/>
    <property type="evidence" value="ECO:0007669"/>
    <property type="project" value="UniProtKB-EC"/>
</dbReference>
<dbReference type="InterPro" id="IPR022463">
    <property type="entry name" value="1-PFruKinase"/>
</dbReference>
<protein>
    <recommendedName>
        <fullName evidence="7">Tagatose-6-phosphate kinase</fullName>
        <ecNumber evidence="7">2.7.1.144</ecNumber>
    </recommendedName>
</protein>
<dbReference type="PANTHER" id="PTHR46566:SF2">
    <property type="entry name" value="ATP-DEPENDENT 6-PHOSPHOFRUCTOKINASE ISOZYME 2"/>
    <property type="match status" value="1"/>
</dbReference>
<dbReference type="PROSITE" id="PS00584">
    <property type="entry name" value="PFKB_KINASES_2"/>
    <property type="match status" value="1"/>
</dbReference>
<dbReference type="UniPathway" id="UPA00704">
    <property type="reaction ID" value="UER00715"/>
</dbReference>
<dbReference type="AlphaFoldDB" id="A0A511Z4N1"/>
<comment type="catalytic activity">
    <reaction evidence="6 8">
        <text>beta-D-fructose 1-phosphate + ATP = beta-D-fructose 1,6-bisphosphate + ADP + H(+)</text>
        <dbReference type="Rhea" id="RHEA:14213"/>
        <dbReference type="ChEBI" id="CHEBI:15378"/>
        <dbReference type="ChEBI" id="CHEBI:30616"/>
        <dbReference type="ChEBI" id="CHEBI:32966"/>
        <dbReference type="ChEBI" id="CHEBI:138881"/>
        <dbReference type="ChEBI" id="CHEBI:456216"/>
        <dbReference type="EC" id="2.7.1.56"/>
    </reaction>
</comment>
<dbReference type="NCBIfam" id="TIGR03828">
    <property type="entry name" value="pfkB"/>
    <property type="match status" value="1"/>
</dbReference>
<evidence type="ECO:0000313" key="11">
    <source>
        <dbReference type="Proteomes" id="UP000321901"/>
    </source>
</evidence>
<dbReference type="GO" id="GO:0005988">
    <property type="term" value="P:lactose metabolic process"/>
    <property type="evidence" value="ECO:0007669"/>
    <property type="project" value="UniProtKB-KW"/>
</dbReference>
<keyword evidence="7" id="KW-0423">Lactose metabolism</keyword>
<dbReference type="Gene3D" id="3.40.1190.20">
    <property type="match status" value="1"/>
</dbReference>
<evidence type="ECO:0000259" key="9">
    <source>
        <dbReference type="Pfam" id="PF00294"/>
    </source>
</evidence>
<sequence>MITSITLNAAIDQIYRLDCLAVGGVNRIMDMHQDAGGKGLNVAKVLTSLGAEVDAGGFLGGSNGEKIRRLVKEKGIPEQFIPIAGESRVCLTVMDTSTGKGTELLESGPVISEEEWKSMLEWLRVKSNQTKWFALSGSLPKGLPDDAYAQMIDIINANGAKAVLDTSGIALRYGIEAKPFAIKPNEKEFADMVGSESLSTERMRKEGCRLAEQGIGHVCLTLGEKGALFCNQTGAFQAEAPLIDLKNPVGSGDAFIGGLLYGFSSFEDDVKAYKRAIACGSVNAAHPEIGYSDWNEVEDLMKMIKIQEFN</sequence>
<evidence type="ECO:0000256" key="5">
    <source>
        <dbReference type="ARBA" id="ARBA00022840"/>
    </source>
</evidence>
<comment type="pathway">
    <text evidence="7">Carbohydrate metabolism; D-tagatose 6-phosphate degradation; D-glyceraldehyde 3-phosphate and glycerone phosphate from D-tagatose 6-phosphate: step 1/2.</text>
</comment>
<dbReference type="InterPro" id="IPR011611">
    <property type="entry name" value="PfkB_dom"/>
</dbReference>
<dbReference type="PANTHER" id="PTHR46566">
    <property type="entry name" value="1-PHOSPHOFRUCTOKINASE-RELATED"/>
    <property type="match status" value="1"/>
</dbReference>
<evidence type="ECO:0000313" key="10">
    <source>
        <dbReference type="EMBL" id="GEN82399.1"/>
    </source>
</evidence>
<comment type="similarity">
    <text evidence="1">Belongs to the carbohydrate kinase pfkB family.</text>
</comment>